<dbReference type="PANTHER" id="PTHR16059">
    <property type="entry name" value="ANTHRAX TOXIN RECEPTOR"/>
    <property type="match status" value="1"/>
</dbReference>
<evidence type="ECO:0000256" key="8">
    <source>
        <dbReference type="SAM" id="Phobius"/>
    </source>
</evidence>
<dbReference type="PANTHER" id="PTHR16059:SF13">
    <property type="entry name" value="ANTHRAX TOXIN RECEPTOR 2"/>
    <property type="match status" value="1"/>
</dbReference>
<reference evidence="10 11" key="1">
    <citation type="submission" date="2021-06" db="EMBL/GenBank/DDBJ databases">
        <authorList>
            <person name="Palmer J.M."/>
        </authorList>
    </citation>
    <scope>NUCLEOTIDE SEQUENCE [LARGE SCALE GENOMIC DNA]</scope>
    <source>
        <strain evidence="10 11">XR_2019</strain>
        <tissue evidence="10">Muscle</tissue>
    </source>
</reference>
<gene>
    <name evidence="10" type="ORF">XENORESO_018030</name>
</gene>
<evidence type="ECO:0000313" key="10">
    <source>
        <dbReference type="EMBL" id="MEQ2262639.1"/>
    </source>
</evidence>
<evidence type="ECO:0000256" key="2">
    <source>
        <dbReference type="ARBA" id="ARBA00008095"/>
    </source>
</evidence>
<feature type="non-terminal residue" evidence="10">
    <location>
        <position position="1"/>
    </location>
</feature>
<proteinExistence type="inferred from homology"/>
<accession>A0ABV0VZG0</accession>
<evidence type="ECO:0000259" key="9">
    <source>
        <dbReference type="PROSITE" id="PS50234"/>
    </source>
</evidence>
<keyword evidence="11" id="KW-1185">Reference proteome</keyword>
<keyword evidence="5" id="KW-0732">Signal</keyword>
<evidence type="ECO:0000256" key="7">
    <source>
        <dbReference type="ARBA" id="ARBA00023136"/>
    </source>
</evidence>
<feature type="non-terminal residue" evidence="10">
    <location>
        <position position="246"/>
    </location>
</feature>
<dbReference type="InterPro" id="IPR008400">
    <property type="entry name" value="Anthrax_toxin_rcpt_extracel"/>
</dbReference>
<comment type="subcellular location">
    <subcellularLocation>
        <location evidence="1">Membrane</location>
        <topology evidence="1">Single-pass type I membrane protein</topology>
    </subcellularLocation>
</comment>
<evidence type="ECO:0000313" key="11">
    <source>
        <dbReference type="Proteomes" id="UP001444071"/>
    </source>
</evidence>
<dbReference type="SUPFAM" id="SSF53300">
    <property type="entry name" value="vWA-like"/>
    <property type="match status" value="1"/>
</dbReference>
<protein>
    <recommendedName>
        <fullName evidence="9">VWFA domain-containing protein</fullName>
    </recommendedName>
</protein>
<keyword evidence="3 8" id="KW-0812">Transmembrane</keyword>
<evidence type="ECO:0000256" key="5">
    <source>
        <dbReference type="ARBA" id="ARBA00022729"/>
    </source>
</evidence>
<dbReference type="Pfam" id="PF00092">
    <property type="entry name" value="VWA"/>
    <property type="match status" value="1"/>
</dbReference>
<dbReference type="Pfam" id="PF05587">
    <property type="entry name" value="Anth_Ig"/>
    <property type="match status" value="1"/>
</dbReference>
<keyword evidence="7 8" id="KW-0472">Membrane</keyword>
<dbReference type="Gene3D" id="3.40.50.410">
    <property type="entry name" value="von Willebrand factor, type A domain"/>
    <property type="match status" value="1"/>
</dbReference>
<feature type="domain" description="VWFA" evidence="9">
    <location>
        <begin position="1"/>
        <end position="113"/>
    </location>
</feature>
<dbReference type="Proteomes" id="UP001444071">
    <property type="component" value="Unassembled WGS sequence"/>
</dbReference>
<dbReference type="InterPro" id="IPR002035">
    <property type="entry name" value="VWF_A"/>
</dbReference>
<comment type="similarity">
    <text evidence="2">Belongs to the ATR family.</text>
</comment>
<dbReference type="InterPro" id="IPR036465">
    <property type="entry name" value="vWFA_dom_sf"/>
</dbReference>
<comment type="caution">
    <text evidence="10">The sequence shown here is derived from an EMBL/GenBank/DDBJ whole genome shotgun (WGS) entry which is preliminary data.</text>
</comment>
<name>A0ABV0VZG0_9TELE</name>
<evidence type="ECO:0000256" key="4">
    <source>
        <dbReference type="ARBA" id="ARBA00022723"/>
    </source>
</evidence>
<sequence length="246" mass="26847">NEIEEGLRRLSDVNPAGETYMHEGIKEASAQIKQQSTKSSSIILALTDGKLEVYVHELTVKQADEARKYGARVYCVGIKDFDEQQLSDIADSKDNVFPVKDGFHALKGIVNSILKRSCTEILTVEPSTVCVNQSFDIVLRGNGFSVGRSNEGVVCSFIVNQQTINNKPSTVLSNYLLCPAPILYDAGQTMDVLISLNNGKTFISSAYTISASTCSDGSVVVIVILVLLALVALALMWWFWPLCCTV</sequence>
<evidence type="ECO:0000256" key="3">
    <source>
        <dbReference type="ARBA" id="ARBA00022692"/>
    </source>
</evidence>
<keyword evidence="4" id="KW-0479">Metal-binding</keyword>
<evidence type="ECO:0000256" key="1">
    <source>
        <dbReference type="ARBA" id="ARBA00004479"/>
    </source>
</evidence>
<organism evidence="10 11">
    <name type="scientific">Xenotaenia resolanae</name>
    <dbReference type="NCBI Taxonomy" id="208358"/>
    <lineage>
        <taxon>Eukaryota</taxon>
        <taxon>Metazoa</taxon>
        <taxon>Chordata</taxon>
        <taxon>Craniata</taxon>
        <taxon>Vertebrata</taxon>
        <taxon>Euteleostomi</taxon>
        <taxon>Actinopterygii</taxon>
        <taxon>Neopterygii</taxon>
        <taxon>Teleostei</taxon>
        <taxon>Neoteleostei</taxon>
        <taxon>Acanthomorphata</taxon>
        <taxon>Ovalentaria</taxon>
        <taxon>Atherinomorphae</taxon>
        <taxon>Cyprinodontiformes</taxon>
        <taxon>Goodeidae</taxon>
        <taxon>Xenotaenia</taxon>
    </lineage>
</organism>
<dbReference type="EMBL" id="JAHRIM010020652">
    <property type="protein sequence ID" value="MEQ2262639.1"/>
    <property type="molecule type" value="Genomic_DNA"/>
</dbReference>
<evidence type="ECO:0000256" key="6">
    <source>
        <dbReference type="ARBA" id="ARBA00022989"/>
    </source>
</evidence>
<keyword evidence="6 8" id="KW-1133">Transmembrane helix</keyword>
<feature type="transmembrane region" description="Helical" evidence="8">
    <location>
        <begin position="219"/>
        <end position="240"/>
    </location>
</feature>
<dbReference type="PROSITE" id="PS50234">
    <property type="entry name" value="VWFA"/>
    <property type="match status" value="1"/>
</dbReference>